<sequence>MPTGGTDVSRRCSQARASLPEHLHYTPECWGTDLPTSVKLALLISYFAYLYNEFLVQSLSSKDSGVTDAAQLDVSATILSAVLTLGRQWEQLFAIQRDFTWIQQARTGQAMLYSGSRSSLIRNLSVFISHLESMTRPGHTSFSFFSRAASAFSRIIDEILEPQSEVSMSCSDIENTLEINLEGIELLDTTDFRASFNQIVC</sequence>
<dbReference type="OrthoDB" id="6612291at2759"/>
<proteinExistence type="predicted"/>
<dbReference type="AlphaFoldDB" id="A0A9W9MSF7"/>
<protein>
    <submittedName>
        <fullName evidence="1">Transcription factor</fullName>
    </submittedName>
</protein>
<dbReference type="EMBL" id="JAPQKP010000002">
    <property type="protein sequence ID" value="KAJ5206650.1"/>
    <property type="molecule type" value="Genomic_DNA"/>
</dbReference>
<accession>A0A9W9MSF7</accession>
<comment type="caution">
    <text evidence="1">The sequence shown here is derived from an EMBL/GenBank/DDBJ whole genome shotgun (WGS) entry which is preliminary data.</text>
</comment>
<keyword evidence="2" id="KW-1185">Reference proteome</keyword>
<evidence type="ECO:0000313" key="1">
    <source>
        <dbReference type="EMBL" id="KAJ5206650.1"/>
    </source>
</evidence>
<dbReference type="Proteomes" id="UP001150879">
    <property type="component" value="Unassembled WGS sequence"/>
</dbReference>
<gene>
    <name evidence="1" type="ORF">N7472_003098</name>
</gene>
<name>A0A9W9MSF7_9EURO</name>
<reference evidence="1" key="2">
    <citation type="journal article" date="2023" name="IMA Fungus">
        <title>Comparative genomic study of the Penicillium genus elucidates a diverse pangenome and 15 lateral gene transfer events.</title>
        <authorList>
            <person name="Petersen C."/>
            <person name="Sorensen T."/>
            <person name="Nielsen M.R."/>
            <person name="Sondergaard T.E."/>
            <person name="Sorensen J.L."/>
            <person name="Fitzpatrick D.A."/>
            <person name="Frisvad J.C."/>
            <person name="Nielsen K.L."/>
        </authorList>
    </citation>
    <scope>NUCLEOTIDE SEQUENCE</scope>
    <source>
        <strain evidence="1">IBT 16849</strain>
    </source>
</reference>
<organism evidence="1 2">
    <name type="scientific">Penicillium cf. griseofulvum</name>
    <dbReference type="NCBI Taxonomy" id="2972120"/>
    <lineage>
        <taxon>Eukaryota</taxon>
        <taxon>Fungi</taxon>
        <taxon>Dikarya</taxon>
        <taxon>Ascomycota</taxon>
        <taxon>Pezizomycotina</taxon>
        <taxon>Eurotiomycetes</taxon>
        <taxon>Eurotiomycetidae</taxon>
        <taxon>Eurotiales</taxon>
        <taxon>Aspergillaceae</taxon>
        <taxon>Penicillium</taxon>
    </lineage>
</organism>
<reference evidence="1" key="1">
    <citation type="submission" date="2022-11" db="EMBL/GenBank/DDBJ databases">
        <authorList>
            <person name="Petersen C."/>
        </authorList>
    </citation>
    <scope>NUCLEOTIDE SEQUENCE</scope>
    <source>
        <strain evidence="1">IBT 16849</strain>
    </source>
</reference>
<evidence type="ECO:0000313" key="2">
    <source>
        <dbReference type="Proteomes" id="UP001150879"/>
    </source>
</evidence>